<proteinExistence type="predicted"/>
<organism evidence="1 2">
    <name type="scientific">Phlebiopsis gigantea (strain 11061_1 CR5-6)</name>
    <name type="common">White-rot fungus</name>
    <name type="synonym">Peniophora gigantea</name>
    <dbReference type="NCBI Taxonomy" id="745531"/>
    <lineage>
        <taxon>Eukaryota</taxon>
        <taxon>Fungi</taxon>
        <taxon>Dikarya</taxon>
        <taxon>Basidiomycota</taxon>
        <taxon>Agaricomycotina</taxon>
        <taxon>Agaricomycetes</taxon>
        <taxon>Polyporales</taxon>
        <taxon>Phanerochaetaceae</taxon>
        <taxon>Phlebiopsis</taxon>
    </lineage>
</organism>
<evidence type="ECO:0000313" key="2">
    <source>
        <dbReference type="Proteomes" id="UP000053257"/>
    </source>
</evidence>
<dbReference type="HOGENOM" id="CLU_1741253_0_0_1"/>
<dbReference type="Proteomes" id="UP000053257">
    <property type="component" value="Unassembled WGS sequence"/>
</dbReference>
<reference evidence="1 2" key="1">
    <citation type="journal article" date="2014" name="PLoS Genet.">
        <title>Analysis of the Phlebiopsis gigantea genome, transcriptome and secretome provides insight into its pioneer colonization strategies of wood.</title>
        <authorList>
            <person name="Hori C."/>
            <person name="Ishida T."/>
            <person name="Igarashi K."/>
            <person name="Samejima M."/>
            <person name="Suzuki H."/>
            <person name="Master E."/>
            <person name="Ferreira P."/>
            <person name="Ruiz-Duenas F.J."/>
            <person name="Held B."/>
            <person name="Canessa P."/>
            <person name="Larrondo L.F."/>
            <person name="Schmoll M."/>
            <person name="Druzhinina I.S."/>
            <person name="Kubicek C.P."/>
            <person name="Gaskell J.A."/>
            <person name="Kersten P."/>
            <person name="St John F."/>
            <person name="Glasner J."/>
            <person name="Sabat G."/>
            <person name="Splinter BonDurant S."/>
            <person name="Syed K."/>
            <person name="Yadav J."/>
            <person name="Mgbeahuruike A.C."/>
            <person name="Kovalchuk A."/>
            <person name="Asiegbu F.O."/>
            <person name="Lackner G."/>
            <person name="Hoffmeister D."/>
            <person name="Rencoret J."/>
            <person name="Gutierrez A."/>
            <person name="Sun H."/>
            <person name="Lindquist E."/>
            <person name="Barry K."/>
            <person name="Riley R."/>
            <person name="Grigoriev I.V."/>
            <person name="Henrissat B."/>
            <person name="Kues U."/>
            <person name="Berka R.M."/>
            <person name="Martinez A.T."/>
            <person name="Covert S.F."/>
            <person name="Blanchette R.A."/>
            <person name="Cullen D."/>
        </authorList>
    </citation>
    <scope>NUCLEOTIDE SEQUENCE [LARGE SCALE GENOMIC DNA]</scope>
    <source>
        <strain evidence="1 2">11061_1 CR5-6</strain>
    </source>
</reference>
<name>A0A0C3S755_PHLG1</name>
<keyword evidence="2" id="KW-1185">Reference proteome</keyword>
<dbReference type="EMBL" id="KN840440">
    <property type="protein sequence ID" value="KIP12226.1"/>
    <property type="molecule type" value="Genomic_DNA"/>
</dbReference>
<accession>A0A0C3S755</accession>
<protein>
    <submittedName>
        <fullName evidence="1">Uncharacterized protein</fullName>
    </submittedName>
</protein>
<evidence type="ECO:0000313" key="1">
    <source>
        <dbReference type="EMBL" id="KIP12226.1"/>
    </source>
</evidence>
<sequence length="150" mass="16724">MACQFHVRTWSAPWQSTPSVASSMYTLSEAPGTIRRMRSRALEERYLERYKVPRSATRSFLFAHQAKAARVSPRESNGTCAVVESPAPRAEQVSAGIRELPLPPPALWRPAVLGVAPSPLYLVVMVVKWHVSRARHPPVAPTGRRRLVFA</sequence>
<gene>
    <name evidence="1" type="ORF">PHLGIDRAFT_327348</name>
</gene>
<dbReference type="AlphaFoldDB" id="A0A0C3S755"/>